<dbReference type="RefSeq" id="YP_009889556.1">
    <property type="nucleotide sequence ID" value="NC_049510.1"/>
</dbReference>
<evidence type="ECO:0000256" key="1">
    <source>
        <dbReference type="ARBA" id="ARBA00022612"/>
    </source>
</evidence>
<sequence length="551" mass="62928">MVSLFRRLLVLVCSKEKRSMALIKQDIDKWLDEVSYSYLNSGSYVPSEFSLIFMNFIKLVNGVEGESHKTPPVHLAMLDKVVGPSQYIANLCFRGAAKTTLFMEYFAPFVAVFHGLPGFGEIDGMIYVSDSMDNGVKSARKNIEFRYNQSEFLQEWLPYAKFTDNYIEFKNKEGKMFGIKMFGAKTGLRGTKIFGKRPTLCVLDDLVSDDDSKSKVSMEAIKDTVYKGVNHALDPTKRKVIFNGTPFNKDDILIEAVESGAWDVNVWPVCEKFPCSREEFQGAWEDRFSYDYVSEQYDMAVKTGKLSAFMQELMLRITSEEERLVQDSEIRWYSRATLLKNASTFNYYITTDFATSGKQKSDYSVIFVWAYNANGDWFWVDGICARQTMDKNIDDLFRLTQKYKPVSVGIETTGQQNAFIQWLQREMMGRNVWFNFASSAKSGEPGIRPVVDKLQRFNVVVPWFKAGKMYFPEEMKTSNIIGMIIEQIRLATQSGLKGKNDDCIDGISMLGYLNPWKPSESAPVSEHDQSDVYELFEGPEQNSSGLSSYIV</sequence>
<dbReference type="KEGG" id="vg:55819056"/>
<reference evidence="6 7" key="1">
    <citation type="journal article" date="2018" name="Plant Pathol. J.">
        <title>Characterization of the Lytic Bacteriophage phiEaP-8 Effective against Both Erwinia amylovora and Erwinia pyrifoliae Causing Severe Diseases in Apple and Pear.</title>
        <authorList>
            <person name="Park J."/>
            <person name="Lee G.M."/>
            <person name="Kim D."/>
            <person name="Park D.H."/>
            <person name="Oh C.S."/>
        </authorList>
    </citation>
    <scope>NUCLEOTIDE SEQUENCE [LARGE SCALE GENOMIC DNA]</scope>
</reference>
<protein>
    <submittedName>
        <fullName evidence="6">Terminase large subunit</fullName>
    </submittedName>
</protein>
<dbReference type="InterPro" id="IPR035421">
    <property type="entry name" value="Terminase_6C"/>
</dbReference>
<keyword evidence="4" id="KW-0231">Viral genome packaging</keyword>
<evidence type="ECO:0000313" key="7">
    <source>
        <dbReference type="Proteomes" id="UP000267934"/>
    </source>
</evidence>
<keyword evidence="3" id="KW-0067">ATP-binding</keyword>
<keyword evidence="7" id="KW-1185">Reference proteome</keyword>
<dbReference type="Pfam" id="PF17289">
    <property type="entry name" value="Terminase_6C"/>
    <property type="match status" value="1"/>
</dbReference>
<evidence type="ECO:0000256" key="2">
    <source>
        <dbReference type="ARBA" id="ARBA00022741"/>
    </source>
</evidence>
<proteinExistence type="predicted"/>
<evidence type="ECO:0000256" key="4">
    <source>
        <dbReference type="ARBA" id="ARBA00023219"/>
    </source>
</evidence>
<keyword evidence="1" id="KW-1188">Viral release from host cell</keyword>
<name>A0A3G1QTJ0_9CAUD</name>
<evidence type="ECO:0000256" key="3">
    <source>
        <dbReference type="ARBA" id="ARBA00022840"/>
    </source>
</evidence>
<feature type="domain" description="Terminase large subunit gp17-like C-terminal" evidence="5">
    <location>
        <begin position="349"/>
        <end position="509"/>
    </location>
</feature>
<dbReference type="Gene3D" id="3.30.420.240">
    <property type="match status" value="1"/>
</dbReference>
<accession>A0A3G1QTJ0</accession>
<keyword evidence="2" id="KW-0547">Nucleotide-binding</keyword>
<dbReference type="GeneID" id="55819056"/>
<evidence type="ECO:0000313" key="6">
    <source>
        <dbReference type="EMBL" id="AWN06192.1"/>
    </source>
</evidence>
<evidence type="ECO:0000259" key="5">
    <source>
        <dbReference type="Pfam" id="PF17289"/>
    </source>
</evidence>
<dbReference type="GO" id="GO:0005524">
    <property type="term" value="F:ATP binding"/>
    <property type="evidence" value="ECO:0007669"/>
    <property type="project" value="UniProtKB-KW"/>
</dbReference>
<organism evidence="6 7">
    <name type="scientific">Erwinia phage phiEaP8</name>
    <dbReference type="NCBI Taxonomy" id="2178928"/>
    <lineage>
        <taxon>Viruses</taxon>
        <taxon>Duplodnaviria</taxon>
        <taxon>Heunggongvirae</taxon>
        <taxon>Uroviricota</taxon>
        <taxon>Caudoviricetes</taxon>
        <taxon>Schitoviridae</taxon>
        <taxon>Erskinevirinae</taxon>
        <taxon>Yonginvirus</taxon>
        <taxon>Yonginvirus EaP8</taxon>
    </lineage>
</organism>
<dbReference type="EMBL" id="MH160392">
    <property type="protein sequence ID" value="AWN06192.1"/>
    <property type="molecule type" value="Genomic_DNA"/>
</dbReference>
<dbReference type="Proteomes" id="UP000267934">
    <property type="component" value="Segment"/>
</dbReference>